<accession>A0A7W7T5J6</accession>
<evidence type="ECO:0008006" key="3">
    <source>
        <dbReference type="Google" id="ProtNLM"/>
    </source>
</evidence>
<comment type="caution">
    <text evidence="1">The sequence shown here is derived from an EMBL/GenBank/DDBJ whole genome shotgun (WGS) entry which is preliminary data.</text>
</comment>
<reference evidence="1 2" key="1">
    <citation type="submission" date="2020-08" db="EMBL/GenBank/DDBJ databases">
        <title>Sequencing the genomes of 1000 actinobacteria strains.</title>
        <authorList>
            <person name="Klenk H.-P."/>
        </authorList>
    </citation>
    <scope>NUCLEOTIDE SEQUENCE [LARGE SCALE GENOMIC DNA]</scope>
    <source>
        <strain evidence="1 2">DSM 45084</strain>
    </source>
</reference>
<dbReference type="PANTHER" id="PTHR37489">
    <property type="entry name" value="DUF3500 DOMAIN-CONTAINING PROTEIN"/>
    <property type="match status" value="1"/>
</dbReference>
<dbReference type="EMBL" id="JACHJS010000001">
    <property type="protein sequence ID" value="MBB4966955.1"/>
    <property type="molecule type" value="Genomic_DNA"/>
</dbReference>
<proteinExistence type="predicted"/>
<dbReference type="RefSeq" id="WP_312865750.1">
    <property type="nucleotide sequence ID" value="NZ_BAABAI010000037.1"/>
</dbReference>
<name>A0A7W7T5J6_9PSEU</name>
<dbReference type="Proteomes" id="UP000542674">
    <property type="component" value="Unassembled WGS sequence"/>
</dbReference>
<keyword evidence="2" id="KW-1185">Reference proteome</keyword>
<dbReference type="Pfam" id="PF12006">
    <property type="entry name" value="DUF3500"/>
    <property type="match status" value="1"/>
</dbReference>
<dbReference type="PANTHER" id="PTHR37489:SF1">
    <property type="entry name" value="DUF3500 DOMAIN-CONTAINING PROTEIN"/>
    <property type="match status" value="1"/>
</dbReference>
<dbReference type="AlphaFoldDB" id="A0A7W7T5J6"/>
<organism evidence="1 2">
    <name type="scientific">Saccharothrix violaceirubra</name>
    <dbReference type="NCBI Taxonomy" id="413306"/>
    <lineage>
        <taxon>Bacteria</taxon>
        <taxon>Bacillati</taxon>
        <taxon>Actinomycetota</taxon>
        <taxon>Actinomycetes</taxon>
        <taxon>Pseudonocardiales</taxon>
        <taxon>Pseudonocardiaceae</taxon>
        <taxon>Saccharothrix</taxon>
    </lineage>
</organism>
<protein>
    <recommendedName>
        <fullName evidence="3">DUF3500 domain-containing protein</fullName>
    </recommendedName>
</protein>
<evidence type="ECO:0000313" key="1">
    <source>
        <dbReference type="EMBL" id="MBB4966955.1"/>
    </source>
</evidence>
<dbReference type="InterPro" id="IPR021889">
    <property type="entry name" value="DUF3500"/>
</dbReference>
<sequence length="339" mass="35410">MAPTPLPTGGATASVSFCPVASATTDVPAPAGEAALAATESFLATLDDGQRTAVLAERTDEALARWSDQPDPLFDRAGLRMDALTPAQREAVLKILAAVLSPDGYAQVNAITTADGVLAAGGVGDLDLGADHYWISILGTPAATGKWTVQYGGHNLAVNVTLSGNDLTIAPTFWGAQPVSYTTDGITAEPLCGEVSKAFDLVGTFDDDQRAAAVLPAPVGEVVLGPGQDGKTLAPAGIEGAALTDGQRELLLALVEEWLRPMPAETAAAKFTAVLENLDRTTFAWYGDTKPGQPVYYRVQGPTFTVEFAYQQSQDAEGLMHIHSVYREPGNDYGAQFGS</sequence>
<gene>
    <name evidence="1" type="ORF">F4559_004314</name>
</gene>
<evidence type="ECO:0000313" key="2">
    <source>
        <dbReference type="Proteomes" id="UP000542674"/>
    </source>
</evidence>